<evidence type="ECO:0000313" key="9">
    <source>
        <dbReference type="Proteomes" id="UP000220214"/>
    </source>
</evidence>
<dbReference type="EMBL" id="LT608146">
    <property type="protein sequence ID" value="SCL93942.1"/>
    <property type="molecule type" value="Genomic_DNA"/>
</dbReference>
<dbReference type="GO" id="GO:0006527">
    <property type="term" value="P:L-arginine catabolic process"/>
    <property type="evidence" value="ECO:0007669"/>
    <property type="project" value="TreeGrafter"/>
</dbReference>
<evidence type="ECO:0000313" key="10">
    <source>
        <dbReference type="Proteomes" id="UP000516480"/>
    </source>
</evidence>
<feature type="region of interest" description="Disordered" evidence="1">
    <location>
        <begin position="353"/>
        <end position="405"/>
    </location>
</feature>
<protein>
    <submittedName>
        <fullName evidence="3">Lysine decarboxylase, putative</fullName>
        <ecNumber evidence="3">4.1.1.18</ecNumber>
    </submittedName>
</protein>
<dbReference type="EMBL" id="LT608258">
    <property type="protein sequence ID" value="SCM15909.1"/>
    <property type="molecule type" value="Genomic_DNA"/>
</dbReference>
<evidence type="ECO:0000313" key="3">
    <source>
        <dbReference type="EMBL" id="CXI49117.1"/>
    </source>
</evidence>
<dbReference type="EMBL" id="LT160030">
    <property type="protein sequence ID" value="CXI49117.1"/>
    <property type="molecule type" value="Genomic_DNA"/>
</dbReference>
<name>A0A0Y9WZN0_PLABE</name>
<dbReference type="OrthoDB" id="5978656at2759"/>
<dbReference type="InterPro" id="IPR036633">
    <property type="entry name" value="Prn/Lys/Arg_de-COase_C_sf"/>
</dbReference>
<dbReference type="Proteomes" id="UP000069549">
    <property type="component" value="Chromosome 10"/>
</dbReference>
<proteinExistence type="predicted"/>
<dbReference type="GO" id="GO:0005829">
    <property type="term" value="C:cytosol"/>
    <property type="evidence" value="ECO:0007669"/>
    <property type="project" value="TreeGrafter"/>
</dbReference>
<dbReference type="PANTHER" id="PTHR45229">
    <property type="entry name" value="CONSTITUTIVE ORNITHINE DECARBOXYLASE"/>
    <property type="match status" value="1"/>
</dbReference>
<feature type="domain" description="Orn/Lys/Arg decarboxylases family 1 pyridoxal-P attachment site" evidence="2">
    <location>
        <begin position="791"/>
        <end position="877"/>
    </location>
</feature>
<dbReference type="SUPFAM" id="SSF55904">
    <property type="entry name" value="Ornithine decarboxylase C-terminal domain"/>
    <property type="match status" value="1"/>
</dbReference>
<sequence>MDSPNNAMVCGEDNTMYGNNMFENRNIENDYMNTNNSTMGVDTESGVYLDKEGKNPFYIYPYNLKQNRSAILKMMRRKNKYENIDLLEKYININNATNVCSLRIKLWEALMLYVNKVNVELIYFIINCLEEIEVYWGEEAKNTLQDIISLINDKKYKEVSNKIGEVLSSLSVTSGKINDDSPFFYTLIVSGKREEYCNNNLNINNNNISMNANNNYNSNNNSGNYFNSDLSYELNKFLQYEQNRFSNQNNNKKLEYKIVEVNNAKEALLACLINPQILSVVLVDNLIIDDETKNDSNNNNNIFFNFNENSSLNKNYLMNYNIPNNFKVKQNMCCSNIMNKGVLSCGASNNDHIKTSEKKSRNSRDDINSNDDETTSINCINRDENRNDDRNSSSSGWNSIQNNIPNTGDKNLKRNRIFLKNDYKFDIGDFVLGYDQLVSAPLEKMKKGYNSLVILIKSIAYIRSSVDIFCVCTSITLDKLRSVNNKIIRIFTTHDDHSDLHESILDGVKKKIKTPFFNALKLYAERPIGVFHALAISKGNSVRRSRWIQSLLDFYGVNLFKAESSATCGGLDSLLDPHGSLKEAQIMAARAYGSKYCFFVTNGTSSSNKIVMQALVKPGDIILVDRACHKSHHYGFVLFQALPCYLDPYPVSRYGIYGAIPIYVIKKTLLEYRNSNKLHLVKMIILTNCTFDGIVYNVKRVIEECLAIKPDLIFLFDEAWFAYACFHPILKFRTAMTVAEKMRSKEQKKLYYKIHNRLLKKFGNVKSLNDVPSDTLLKTRLYPNPTEYKVRVYATQSIHKSLTSLRQGSVILISDDNFESDAYTPFKEAYYTHMSTSPNYQILATLDAGRAQMELEGYGLVEKQVEAAFLIRRELSEDPMISRYFRILNEDDLIPDSLRQCCIAYMNGGNTSTRSGKKKHIRRKKIKKGKQNRDEEKENDNERKQYDEINIQKQFFMDHDSYSSRYNSANASYSCISSKHAKGGISEPFGNTKYNAHSNNSNNIPSFECINQGYSGSIYVKKTLGNNAYASNDLPTDTIIANRNNGENETNNIKKYNYKNDERSINGADTINCTSNFENDQYIDRKMRNEVEKKCYEDNATKKMNKKKNKKNESYKDINSITNDSSSSFGANDVKCVCVDCMKSENIDEVNDEIRSRCCNSESSGDCDESDIYDKDKLCSKSNSINNFLEYFECSWLSEDEFVLDPTRITLFTGYSGIDGDTFKVKWLMDKYGIQINKTSINSVLFQTNIGTTGSSCLFLKSCLSLISQELDQKKALFNERDLNQFNENVYNLVYNYIELSQFSDFHPLFKKKYRNMDGKNNNIFNKEGDLRKAFYLAYEEDYVEYILLADLKERVKHNGMVVSASFIIPYPPGFPVLVPGQIVSHEILDYLSGLSVKEIHGYDENIGFRCFYNFILNYFDNSIISDPYGYYQKIDKKLYDKLKRESLRQEKQKNIENSYYIYVYDNKKNKMKKLYLYNGNTVSSDKSIIADNFMDDEGTNYSIVCSDANNGTVFLNNNTPSLINTNNMRKNTNINSKNINNSPTSEIPYHDNDEDMHKGDNKNLNTIPSNCIYMKNKMNNEQECLCKTGLNSNVEKNYDEKNIDSIHFRKNMGNDKSSPKNNVHKMHPVNEKKKTYGHILKKNSNKKYILKGKEMKRYYCLSNEKKNNKYNILLTKMKNNDSEIPKNEMCLNNNSFTNIQNHHFDHKTNHLIRKNYFHDNTYNKSEQNNKNFDVSVNMKREDHYGVNADNNNNENDCHNNITLGNTPKNIETDNIHYSRTSISNNEDSKNTENEENNAKSEFASVQNTSTNIKCCINNRNTSCLANGSKENFNKMCEYMQGNYQNTNANSLLDIHYMKKNSKFNKSDDGKYKKKNNSHCLNKKMNTSNIIMSMKTTKKDLLIEYRNCLNGKDEKLNNDRVLNNYVRNSEREKTNYSDYSNSNKRLNKIIYGKSDGENIQKEMNNVTNENSYEPNNKLLNKDNICFNRREENYNNDNENNNEKENYDIVSTNCVTKDMQELNEGNVNPNNYSSGNRTDSVMNIEKLNCHNNCCSEKSGRKNSQEICRKMIEENDENNADRGNKNSVRKMNICDCSNNEETENNRNCNNIKCGQNNLNQSNTLCCKQDDEYKNEDDSSNEGYVNINNVHIKSEIKFCVNNFHLNENDIQVSPIIVEKDIDKNPNRKLNTLNNNSYINNLITNVDDDTFIHKEGNFFLECALTHSEINCSSFEMDIPLNNVYYNGDNNDTKECRNYEGDKQTNF</sequence>
<gene>
    <name evidence="3" type="primary">UIS14</name>
    <name evidence="3" type="ORF">PBK173_000228000</name>
    <name evidence="6" type="ORF">PBNK65E_000220000</name>
    <name evidence="4" type="ORF">PBNK65NY_000218900</name>
    <name evidence="5" type="ORF">PBSP11A_000218700</name>
</gene>
<feature type="compositionally biased region" description="Basic and acidic residues" evidence="1">
    <location>
        <begin position="353"/>
        <end position="367"/>
    </location>
</feature>
<organism evidence="3 7">
    <name type="scientific">Plasmodium berghei</name>
    <dbReference type="NCBI Taxonomy" id="5821"/>
    <lineage>
        <taxon>Eukaryota</taxon>
        <taxon>Sar</taxon>
        <taxon>Alveolata</taxon>
        <taxon>Apicomplexa</taxon>
        <taxon>Aconoidasida</taxon>
        <taxon>Haemosporida</taxon>
        <taxon>Plasmodiidae</taxon>
        <taxon>Plasmodium</taxon>
        <taxon>Plasmodium (Vinckeia)</taxon>
    </lineage>
</organism>
<dbReference type="CDD" id="cd00615">
    <property type="entry name" value="Orn_deC_like"/>
    <property type="match status" value="1"/>
</dbReference>
<feature type="compositionally biased region" description="Basic and acidic residues" evidence="1">
    <location>
        <begin position="931"/>
        <end position="945"/>
    </location>
</feature>
<evidence type="ECO:0000313" key="7">
    <source>
        <dbReference type="Proteomes" id="UP000069549"/>
    </source>
</evidence>
<keyword evidence="3" id="KW-0456">Lyase</keyword>
<dbReference type="Proteomes" id="UP000219860">
    <property type="component" value="Chromosome 10"/>
</dbReference>
<dbReference type="GO" id="GO:0008923">
    <property type="term" value="F:lysine decarboxylase activity"/>
    <property type="evidence" value="ECO:0007669"/>
    <property type="project" value="UniProtKB-EC"/>
</dbReference>
<reference evidence="3 7" key="1">
    <citation type="submission" date="2016-02" db="EMBL/GenBank/DDBJ databases">
        <authorList>
            <consortium name="Pathogen Informatics"/>
        </authorList>
    </citation>
    <scope>NUCLEOTIDE SEQUENCE [LARGE SCALE GENOMIC DNA]</scope>
    <source>
        <strain evidence="3 7">K173</strain>
        <strain evidence="4 10">NK65 ny</strain>
        <strain evidence="6 9">NK65e</strain>
        <strain evidence="5 8">SP11 Antwerpcl1</strain>
    </source>
</reference>
<evidence type="ECO:0000313" key="8">
    <source>
        <dbReference type="Proteomes" id="UP000219860"/>
    </source>
</evidence>
<dbReference type="SUPFAM" id="SSF53383">
    <property type="entry name" value="PLP-dependent transferases"/>
    <property type="match status" value="1"/>
</dbReference>
<dbReference type="Gene3D" id="3.90.105.10">
    <property type="entry name" value="Molybdopterin biosynthesis moea protein, domain 2"/>
    <property type="match status" value="1"/>
</dbReference>
<evidence type="ECO:0000313" key="5">
    <source>
        <dbReference type="EMBL" id="SCM15909.1"/>
    </source>
</evidence>
<feature type="compositionally biased region" description="Basic and acidic residues" evidence="1">
    <location>
        <begin position="381"/>
        <end position="391"/>
    </location>
</feature>
<feature type="domain" description="Orn/Lys/Arg decarboxylases family 1 pyridoxal-P attachment site" evidence="2">
    <location>
        <begin position="514"/>
        <end position="739"/>
    </location>
</feature>
<feature type="compositionally biased region" description="Low complexity" evidence="1">
    <location>
        <begin position="392"/>
        <end position="403"/>
    </location>
</feature>
<feature type="region of interest" description="Disordered" evidence="1">
    <location>
        <begin position="911"/>
        <end position="945"/>
    </location>
</feature>
<dbReference type="InterPro" id="IPR015421">
    <property type="entry name" value="PyrdxlP-dep_Trfase_major"/>
</dbReference>
<feature type="compositionally biased region" description="Basic residues" evidence="1">
    <location>
        <begin position="915"/>
        <end position="930"/>
    </location>
</feature>
<dbReference type="EC" id="4.1.1.18" evidence="3"/>
<dbReference type="Proteomes" id="UP000516480">
    <property type="component" value="Chromosome 10"/>
</dbReference>
<dbReference type="PANTHER" id="PTHR45229:SF3">
    <property type="entry name" value="BIODEGRADATIVE ARGININE DECARBOXYLASE"/>
    <property type="match status" value="1"/>
</dbReference>
<evidence type="ECO:0000256" key="1">
    <source>
        <dbReference type="SAM" id="MobiDB-lite"/>
    </source>
</evidence>
<dbReference type="Pfam" id="PF01276">
    <property type="entry name" value="OKR_DC_1"/>
    <property type="match status" value="2"/>
</dbReference>
<dbReference type="GO" id="GO:0008792">
    <property type="term" value="F:arginine decarboxylase activity"/>
    <property type="evidence" value="ECO:0007669"/>
    <property type="project" value="TreeGrafter"/>
</dbReference>
<dbReference type="GO" id="GO:0030170">
    <property type="term" value="F:pyridoxal phosphate binding"/>
    <property type="evidence" value="ECO:0007669"/>
    <property type="project" value="TreeGrafter"/>
</dbReference>
<dbReference type="Gene3D" id="3.40.640.10">
    <property type="entry name" value="Type I PLP-dependent aspartate aminotransferase-like (Major domain)"/>
    <property type="match status" value="1"/>
</dbReference>
<dbReference type="VEuPathDB" id="PlasmoDB:PBANKA_1003400"/>
<evidence type="ECO:0000313" key="6">
    <source>
        <dbReference type="EMBL" id="SCN25869.1"/>
    </source>
</evidence>
<evidence type="ECO:0000313" key="4">
    <source>
        <dbReference type="EMBL" id="SCL93942.1"/>
    </source>
</evidence>
<dbReference type="InterPro" id="IPR011193">
    <property type="entry name" value="Orn/lys/arg_de-COase"/>
</dbReference>
<evidence type="ECO:0000259" key="2">
    <source>
        <dbReference type="Pfam" id="PF01276"/>
    </source>
</evidence>
<dbReference type="InterPro" id="IPR000310">
    <property type="entry name" value="Orn/Lys/Arg_deCO2ase_major_dom"/>
</dbReference>
<dbReference type="Proteomes" id="UP000220214">
    <property type="component" value="Chromosome 10"/>
</dbReference>
<dbReference type="EMBL" id="LT614636">
    <property type="protein sequence ID" value="SCN25869.1"/>
    <property type="molecule type" value="Genomic_DNA"/>
</dbReference>
<dbReference type="OMA" id="INCSSFE"/>
<dbReference type="InterPro" id="IPR015424">
    <property type="entry name" value="PyrdxlP-dep_Trfase"/>
</dbReference>
<accession>A0A0Y9WZN0</accession>